<dbReference type="GO" id="GO:0009994">
    <property type="term" value="P:oocyte differentiation"/>
    <property type="evidence" value="ECO:0007669"/>
    <property type="project" value="UniProtKB-ARBA"/>
</dbReference>
<dbReference type="InterPro" id="IPR012337">
    <property type="entry name" value="RNaseH-like_sf"/>
</dbReference>
<dbReference type="GO" id="GO:0141009">
    <property type="term" value="P:transposable element silencing by piRNA-mediated mRNA destabilization"/>
    <property type="evidence" value="ECO:0007669"/>
    <property type="project" value="UniProtKB-ARBA"/>
</dbReference>
<dbReference type="SUPFAM" id="SSF101690">
    <property type="entry name" value="PAZ domain"/>
    <property type="match status" value="1"/>
</dbReference>
<evidence type="ECO:0000256" key="11">
    <source>
        <dbReference type="ARBA" id="ARBA00038291"/>
    </source>
</evidence>
<proteinExistence type="inferred from homology"/>
<evidence type="ECO:0000256" key="1">
    <source>
        <dbReference type="ARBA" id="ARBA00004331"/>
    </source>
</evidence>
<evidence type="ECO:0000256" key="8">
    <source>
        <dbReference type="ARBA" id="ARBA00022884"/>
    </source>
</evidence>
<sequence length="914" mass="103895">MENIPINLGLSRGRGRGIRKLLEGNSALSSQLGLCSQSAESVRGTISDRQEINLSENVRGRGRGRGIRKLLEGYSAPSSQLGLGSPSEESVRETISDRKETSWTENSQGSCCSKNAPARAPEPERSEVVAGDHGFVRGHRVITEIGGGFGNKSGTSGSKITVQANYFKVMKRPEWTIFKYHVDFIPDIDNTRLRRAYLNEHRTKLGGYIYDGSILFCTREFRCDPNNVYALEFVTTNRALEHIQIKIKKVGAVEKADAQQFQILNLILRRAMEGLKLELITRNFFDPLTKFKLDNYNVEIWPGFQTSIRQHETDILLCTEIVHKVMRTESLYDIYSNLSCTCEDHKQLFRDEVCGMVVLTDYNNKTYRVDDVEYGATPLSTFSSKEGDISYVQYYKKRYNITIRHYEQPLLVSRPTDKNIRGGLDQPIMLIPELARATGMNDAMRSNFRLMKAMSEHTRLPPGRRIERLLQFNNRLEASPQSLEVLTSWDLSLDKKLVEIPARVLHPEIILLGNNKQYTCDNRADWTGEFRNNMMYRHVDITRWAVVTPRRNIGETKEFVNYCIRAGSGMKMSIREPFYEEAWADCNESYTQALDRATSADPQIVMVVLKTSNEQRYASIKRRTCVDRPVPSQVVTLKVIAPRQEKRGGLMSIATKVVIQMNAKLMGTPWMIDLPLNGLMTAGFDVCHSTRKNKSYGALVTTMDMKTSGRYFSAVTEHVKGQELSDQMALNMTLALKAYREHHGLLPERILFYRDGVGDGQIHQVANIEVKLLKTKLDEIYRSAGKPEGCRLAFMIVSKRINTRYFVNNLNPPPGTIVDDIITLPERYDFFLVSQSVRQGTVSPTHYSIIHDNMGLSPDKLQMLSYKMTHLYYNFSGACRVPSVCQYAHKLAFLVAESINLAPSPGLENQLYFL</sequence>
<evidence type="ECO:0000256" key="3">
    <source>
        <dbReference type="ARBA" id="ARBA00022473"/>
    </source>
</evidence>
<evidence type="ECO:0000256" key="6">
    <source>
        <dbReference type="ARBA" id="ARBA00022782"/>
    </source>
</evidence>
<keyword evidence="10" id="KW-0943">RNA-mediated gene silencing</keyword>
<dbReference type="FunFam" id="3.30.420.10:FF:000014">
    <property type="entry name" value="Piwi-like RNA-mediated gene silencing 1"/>
    <property type="match status" value="1"/>
</dbReference>
<keyword evidence="3" id="KW-0217">Developmental protein</keyword>
<dbReference type="GeneID" id="115620333"/>
<keyword evidence="7" id="KW-0378">Hydrolase</keyword>
<comment type="subcellular location">
    <subcellularLocation>
        <location evidence="1">Cytoplasm</location>
        <location evidence="1">Cytoplasmic ribonucleoprotein granule</location>
    </subcellularLocation>
    <subcellularLocation>
        <location evidence="2">Cytoplasm</location>
        <location evidence="2">Perinuclear region</location>
    </subcellularLocation>
</comment>
<evidence type="ECO:0000256" key="5">
    <source>
        <dbReference type="ARBA" id="ARBA00022490"/>
    </source>
</evidence>
<dbReference type="GO" id="GO:0043186">
    <property type="term" value="C:P granule"/>
    <property type="evidence" value="ECO:0007669"/>
    <property type="project" value="UniProtKB-ARBA"/>
</dbReference>
<dbReference type="InterPro" id="IPR036085">
    <property type="entry name" value="PAZ_dom_sf"/>
</dbReference>
<evidence type="ECO:0000313" key="15">
    <source>
        <dbReference type="Proteomes" id="UP000504634"/>
    </source>
</evidence>
<dbReference type="Proteomes" id="UP000504634">
    <property type="component" value="Unplaced"/>
</dbReference>
<evidence type="ECO:0000313" key="16">
    <source>
        <dbReference type="RefSeq" id="XP_030369390.1"/>
    </source>
</evidence>
<evidence type="ECO:0000256" key="12">
    <source>
        <dbReference type="SAM" id="MobiDB-lite"/>
    </source>
</evidence>
<dbReference type="OrthoDB" id="445936at2759"/>
<dbReference type="GO" id="GO:0048471">
    <property type="term" value="C:perinuclear region of cytoplasm"/>
    <property type="evidence" value="ECO:0007669"/>
    <property type="project" value="UniProtKB-SubCell"/>
</dbReference>
<dbReference type="GO" id="GO:0007279">
    <property type="term" value="P:pole cell formation"/>
    <property type="evidence" value="ECO:0007669"/>
    <property type="project" value="UniProtKB-ARBA"/>
</dbReference>
<evidence type="ECO:0000256" key="2">
    <source>
        <dbReference type="ARBA" id="ARBA00004556"/>
    </source>
</evidence>
<evidence type="ECO:0000256" key="9">
    <source>
        <dbReference type="ARBA" id="ARBA00022943"/>
    </source>
</evidence>
<dbReference type="Pfam" id="PF02171">
    <property type="entry name" value="Piwi"/>
    <property type="match status" value="1"/>
</dbReference>
<evidence type="ECO:0000259" key="14">
    <source>
        <dbReference type="PROSITE" id="PS50822"/>
    </source>
</evidence>
<dbReference type="CDD" id="cd04658">
    <property type="entry name" value="Piwi_piwi-like_Euk"/>
    <property type="match status" value="1"/>
</dbReference>
<feature type="region of interest" description="Disordered" evidence="12">
    <location>
        <begin position="77"/>
        <end position="127"/>
    </location>
</feature>
<dbReference type="FunFam" id="2.170.260.10:FF:000003">
    <property type="entry name" value="Piwi-like RNA-mediated gene silencing 2"/>
    <property type="match status" value="1"/>
</dbReference>
<keyword evidence="4" id="KW-0488">Methylation</keyword>
<dbReference type="CDD" id="cd02845">
    <property type="entry name" value="PAZ_piwi_like"/>
    <property type="match status" value="1"/>
</dbReference>
<dbReference type="AlphaFoldDB" id="A0A6J2T2B9"/>
<evidence type="ECO:0000256" key="4">
    <source>
        <dbReference type="ARBA" id="ARBA00022481"/>
    </source>
</evidence>
<protein>
    <submittedName>
        <fullName evidence="16">Protein aubergine-like</fullName>
    </submittedName>
</protein>
<dbReference type="InterPro" id="IPR003100">
    <property type="entry name" value="PAZ_dom"/>
</dbReference>
<feature type="compositionally biased region" description="Polar residues" evidence="12">
    <location>
        <begin position="103"/>
        <end position="113"/>
    </location>
</feature>
<feature type="domain" description="PAZ" evidence="13">
    <location>
        <begin position="330"/>
        <end position="439"/>
    </location>
</feature>
<reference evidence="16" key="1">
    <citation type="submission" date="2025-08" db="UniProtKB">
        <authorList>
            <consortium name="RefSeq"/>
        </authorList>
    </citation>
    <scope>IDENTIFICATION</scope>
    <source>
        <strain evidence="16">11010-0011.00</strain>
        <tissue evidence="16">Whole body</tissue>
    </source>
</reference>
<organism evidence="15 16">
    <name type="scientific">Drosophila lebanonensis</name>
    <name type="common">Fruit fly</name>
    <name type="synonym">Scaptodrosophila lebanonensis</name>
    <dbReference type="NCBI Taxonomy" id="7225"/>
    <lineage>
        <taxon>Eukaryota</taxon>
        <taxon>Metazoa</taxon>
        <taxon>Ecdysozoa</taxon>
        <taxon>Arthropoda</taxon>
        <taxon>Hexapoda</taxon>
        <taxon>Insecta</taxon>
        <taxon>Pterygota</taxon>
        <taxon>Neoptera</taxon>
        <taxon>Endopterygota</taxon>
        <taxon>Diptera</taxon>
        <taxon>Brachycera</taxon>
        <taxon>Muscomorpha</taxon>
        <taxon>Ephydroidea</taxon>
        <taxon>Drosophilidae</taxon>
        <taxon>Scaptodrosophila</taxon>
    </lineage>
</organism>
<dbReference type="GO" id="GO:0140965">
    <property type="term" value="P:secondary piRNA processing"/>
    <property type="evidence" value="ECO:0007669"/>
    <property type="project" value="UniProtKB-ARBA"/>
</dbReference>
<dbReference type="Gene3D" id="2.170.260.10">
    <property type="entry name" value="paz domain"/>
    <property type="match status" value="1"/>
</dbReference>
<keyword evidence="15" id="KW-1185">Reference proteome</keyword>
<dbReference type="SMART" id="SM00950">
    <property type="entry name" value="Piwi"/>
    <property type="match status" value="1"/>
</dbReference>
<name>A0A6J2T2B9_DROLE</name>
<evidence type="ECO:0000256" key="7">
    <source>
        <dbReference type="ARBA" id="ARBA00022801"/>
    </source>
</evidence>
<dbReference type="PROSITE" id="PS50821">
    <property type="entry name" value="PAZ"/>
    <property type="match status" value="1"/>
</dbReference>
<dbReference type="GO" id="GO:0034584">
    <property type="term" value="F:piRNA binding"/>
    <property type="evidence" value="ECO:0007669"/>
    <property type="project" value="UniProtKB-ARBA"/>
</dbReference>
<evidence type="ECO:0000259" key="13">
    <source>
        <dbReference type="PROSITE" id="PS50821"/>
    </source>
</evidence>
<keyword evidence="8" id="KW-0694">RNA-binding</keyword>
<dbReference type="FunFam" id="3.40.50.2300:FF:000404">
    <property type="entry name" value="Argonaut-like protein"/>
    <property type="match status" value="1"/>
</dbReference>
<dbReference type="InterPro" id="IPR036397">
    <property type="entry name" value="RNaseH_sf"/>
</dbReference>
<dbReference type="Pfam" id="PF02170">
    <property type="entry name" value="PAZ"/>
    <property type="match status" value="1"/>
</dbReference>
<feature type="compositionally biased region" description="Basic and acidic residues" evidence="12">
    <location>
        <begin position="89"/>
        <end position="102"/>
    </location>
</feature>
<gene>
    <name evidence="16" type="primary">LOC115620333</name>
</gene>
<dbReference type="GO" id="GO:0016891">
    <property type="term" value="F:RNA endonuclease activity producing 5'-phosphomonoesters, hydrolytic mechanism"/>
    <property type="evidence" value="ECO:0007669"/>
    <property type="project" value="UniProtKB-ARBA"/>
</dbReference>
<dbReference type="SUPFAM" id="SSF53098">
    <property type="entry name" value="Ribonuclease H-like"/>
    <property type="match status" value="1"/>
</dbReference>
<evidence type="ECO:0000256" key="10">
    <source>
        <dbReference type="ARBA" id="ARBA00023158"/>
    </source>
</evidence>
<keyword evidence="6" id="KW-0221">Differentiation</keyword>
<feature type="domain" description="Piwi" evidence="14">
    <location>
        <begin position="604"/>
        <end position="900"/>
    </location>
</feature>
<dbReference type="PANTHER" id="PTHR22891">
    <property type="entry name" value="EUKARYOTIC TRANSLATION INITIATION FACTOR 2C"/>
    <property type="match status" value="1"/>
</dbReference>
<dbReference type="Pfam" id="PF23278">
    <property type="entry name" value="Piwi_N"/>
    <property type="match status" value="1"/>
</dbReference>
<keyword evidence="5" id="KW-0963">Cytoplasm</keyword>
<dbReference type="Gene3D" id="3.40.50.2300">
    <property type="match status" value="1"/>
</dbReference>
<dbReference type="RefSeq" id="XP_030369390.1">
    <property type="nucleotide sequence ID" value="XM_030513530.1"/>
</dbReference>
<dbReference type="GO" id="GO:0031507">
    <property type="term" value="P:heterochromatin formation"/>
    <property type="evidence" value="ECO:0007669"/>
    <property type="project" value="UniProtKB-ARBA"/>
</dbReference>
<dbReference type="Gene3D" id="3.30.420.10">
    <property type="entry name" value="Ribonuclease H-like superfamily/Ribonuclease H"/>
    <property type="match status" value="1"/>
</dbReference>
<accession>A0A6J2T2B9</accession>
<dbReference type="PROSITE" id="PS50822">
    <property type="entry name" value="PIWI"/>
    <property type="match status" value="1"/>
</dbReference>
<dbReference type="SMART" id="SM00949">
    <property type="entry name" value="PAZ"/>
    <property type="match status" value="1"/>
</dbReference>
<keyword evidence="9" id="KW-0896">Oogenesis</keyword>
<dbReference type="InterPro" id="IPR003165">
    <property type="entry name" value="Piwi"/>
</dbReference>
<comment type="similarity">
    <text evidence="11">Belongs to the argonaute family. Piwi subfamily.</text>
</comment>